<keyword evidence="3 5" id="KW-0067">ATP-binding</keyword>
<dbReference type="Proteomes" id="UP001500866">
    <property type="component" value="Unassembled WGS sequence"/>
</dbReference>
<dbReference type="EMBL" id="BAAADS010000001">
    <property type="protein sequence ID" value="GAA0588268.1"/>
    <property type="molecule type" value="Genomic_DNA"/>
</dbReference>
<dbReference type="InterPro" id="IPR050166">
    <property type="entry name" value="ABC_transporter_ATP-bind"/>
</dbReference>
<dbReference type="PANTHER" id="PTHR42788:SF21">
    <property type="entry name" value="ABC TRANSPORTER ATP-BINDING PROTEIN"/>
    <property type="match status" value="1"/>
</dbReference>
<keyword evidence="2" id="KW-0547">Nucleotide-binding</keyword>
<evidence type="ECO:0000313" key="5">
    <source>
        <dbReference type="EMBL" id="GAA0588268.1"/>
    </source>
</evidence>
<dbReference type="Gene3D" id="3.40.50.300">
    <property type="entry name" value="P-loop containing nucleotide triphosphate hydrolases"/>
    <property type="match status" value="1"/>
</dbReference>
<dbReference type="SUPFAM" id="SSF52540">
    <property type="entry name" value="P-loop containing nucleoside triphosphate hydrolases"/>
    <property type="match status" value="1"/>
</dbReference>
<dbReference type="InterPro" id="IPR027417">
    <property type="entry name" value="P-loop_NTPase"/>
</dbReference>
<evidence type="ECO:0000256" key="1">
    <source>
        <dbReference type="ARBA" id="ARBA00022448"/>
    </source>
</evidence>
<dbReference type="Pfam" id="PF00005">
    <property type="entry name" value="ABC_tran"/>
    <property type="match status" value="1"/>
</dbReference>
<dbReference type="PROSITE" id="PS50893">
    <property type="entry name" value="ABC_TRANSPORTER_2"/>
    <property type="match status" value="1"/>
</dbReference>
<keyword evidence="1" id="KW-0813">Transport</keyword>
<feature type="domain" description="ABC transporter" evidence="4">
    <location>
        <begin position="4"/>
        <end position="235"/>
    </location>
</feature>
<reference evidence="5 6" key="1">
    <citation type="journal article" date="2019" name="Int. J. Syst. Evol. Microbiol.">
        <title>The Global Catalogue of Microorganisms (GCM) 10K type strain sequencing project: providing services to taxonomists for standard genome sequencing and annotation.</title>
        <authorList>
            <consortium name="The Broad Institute Genomics Platform"/>
            <consortium name="The Broad Institute Genome Sequencing Center for Infectious Disease"/>
            <person name="Wu L."/>
            <person name="Ma J."/>
        </authorList>
    </citation>
    <scope>NUCLEOTIDE SEQUENCE [LARGE SCALE GENOMIC DNA]</scope>
    <source>
        <strain evidence="5 6">JCM 15395</strain>
    </source>
</reference>
<evidence type="ECO:0000313" key="6">
    <source>
        <dbReference type="Proteomes" id="UP001500866"/>
    </source>
</evidence>
<evidence type="ECO:0000256" key="3">
    <source>
        <dbReference type="ARBA" id="ARBA00022840"/>
    </source>
</evidence>
<proteinExistence type="predicted"/>
<dbReference type="RefSeq" id="WP_343809152.1">
    <property type="nucleotide sequence ID" value="NZ_BAAADS010000001.1"/>
</dbReference>
<name>A0ABN1FD92_9BACI</name>
<protein>
    <submittedName>
        <fullName evidence="5">ABC transporter ATP-binding protein</fullName>
    </submittedName>
</protein>
<dbReference type="GO" id="GO:0005524">
    <property type="term" value="F:ATP binding"/>
    <property type="evidence" value="ECO:0007669"/>
    <property type="project" value="UniProtKB-KW"/>
</dbReference>
<sequence length="269" mass="30381">MSFLTLDNISHYYFTKSSFTKVLDNVYFKVDEGEIVAVLGQRSCGKSTLLSILSGIIHPTEGKILLNRKPLNHSERTIGCMLQKDYLFPWKSIMDNVLLGPKISGHLSDKTRQAASDLLCDVGVPDIGDKYPASLSDEIRQRVALVRTLMTDPKIILLDEPFSSLDYQANVKLEDLISKMLKARHKTTLLATHDIGEAIALSDRIIVMDAKPGSVAKIFNVPIELREERPILVRRHPKYLLLFDKIWEILESKEISFTEAKVVQPYEGN</sequence>
<organism evidence="5 6">
    <name type="scientific">Virgibacillus siamensis</name>
    <dbReference type="NCBI Taxonomy" id="480071"/>
    <lineage>
        <taxon>Bacteria</taxon>
        <taxon>Bacillati</taxon>
        <taxon>Bacillota</taxon>
        <taxon>Bacilli</taxon>
        <taxon>Bacillales</taxon>
        <taxon>Bacillaceae</taxon>
        <taxon>Virgibacillus</taxon>
    </lineage>
</organism>
<dbReference type="InterPro" id="IPR003593">
    <property type="entry name" value="AAA+_ATPase"/>
</dbReference>
<keyword evidence="6" id="KW-1185">Reference proteome</keyword>
<dbReference type="InterPro" id="IPR003439">
    <property type="entry name" value="ABC_transporter-like_ATP-bd"/>
</dbReference>
<comment type="caution">
    <text evidence="5">The sequence shown here is derived from an EMBL/GenBank/DDBJ whole genome shotgun (WGS) entry which is preliminary data.</text>
</comment>
<evidence type="ECO:0000256" key="2">
    <source>
        <dbReference type="ARBA" id="ARBA00022741"/>
    </source>
</evidence>
<dbReference type="PANTHER" id="PTHR42788">
    <property type="entry name" value="TAURINE IMPORT ATP-BINDING PROTEIN-RELATED"/>
    <property type="match status" value="1"/>
</dbReference>
<evidence type="ECO:0000259" key="4">
    <source>
        <dbReference type="PROSITE" id="PS50893"/>
    </source>
</evidence>
<gene>
    <name evidence="5" type="ORF">GCM10009001_00100</name>
</gene>
<accession>A0ABN1FD92</accession>
<dbReference type="SMART" id="SM00382">
    <property type="entry name" value="AAA"/>
    <property type="match status" value="1"/>
</dbReference>